<dbReference type="PANTHER" id="PTHR30005:SF13">
    <property type="entry name" value="EXOPOLYPHOSPHATASE 2"/>
    <property type="match status" value="1"/>
</dbReference>
<dbReference type="Pfam" id="PF02541">
    <property type="entry name" value="Ppx-GppA"/>
    <property type="match status" value="1"/>
</dbReference>
<dbReference type="Proteomes" id="UP000295497">
    <property type="component" value="Chromosome"/>
</dbReference>
<accession>A0A4P2QJD7</accession>
<dbReference type="PANTHER" id="PTHR30005">
    <property type="entry name" value="EXOPOLYPHOSPHATASE"/>
    <property type="match status" value="1"/>
</dbReference>
<dbReference type="InterPro" id="IPR050273">
    <property type="entry name" value="GppA/Ppx_hydrolase"/>
</dbReference>
<dbReference type="EMBL" id="CP012672">
    <property type="protein sequence ID" value="AUX30117.1"/>
    <property type="molecule type" value="Genomic_DNA"/>
</dbReference>
<dbReference type="SUPFAM" id="SSF53067">
    <property type="entry name" value="Actin-like ATPase domain"/>
    <property type="match status" value="2"/>
</dbReference>
<dbReference type="InterPro" id="IPR043129">
    <property type="entry name" value="ATPase_NBD"/>
</dbReference>
<evidence type="ECO:0000259" key="1">
    <source>
        <dbReference type="Pfam" id="PF02541"/>
    </source>
</evidence>
<organism evidence="2 3">
    <name type="scientific">Sorangium cellulosum</name>
    <name type="common">Polyangium cellulosum</name>
    <dbReference type="NCBI Taxonomy" id="56"/>
    <lineage>
        <taxon>Bacteria</taxon>
        <taxon>Pseudomonadati</taxon>
        <taxon>Myxococcota</taxon>
        <taxon>Polyangia</taxon>
        <taxon>Polyangiales</taxon>
        <taxon>Polyangiaceae</taxon>
        <taxon>Sorangium</taxon>
    </lineage>
</organism>
<evidence type="ECO:0000313" key="2">
    <source>
        <dbReference type="EMBL" id="AUX30117.1"/>
    </source>
</evidence>
<sequence length="311" mass="31772">MSVAAIDIGTNSVLLLIAERRGGELVALVERATITRLGQGVDAARALAPEAVERTLACLARYGEELRSLGVERVDAVGTSAMRDAAGGEEFIARARELIGVTPRVISGPEEAELTYAGALTGLDLPAQGPRVVFDVGGGSTEIIVGGAGGAVERAVSLDVGSVRLTERHVRADPPAAEELEAVRADARAALATVSSAPLLAAPTLVGVAGTVTTLAALVRGVAPYDGARVHGARVSGAEIVATTSRLASLPLAERRQLPALDPARADVIVAGSVLIEEILAWASRLAGAPVDLIASDRGVRWGLAERLCAA</sequence>
<protein>
    <submittedName>
        <fullName evidence="2">Phosphatase</fullName>
    </submittedName>
</protein>
<dbReference type="Gene3D" id="3.30.420.40">
    <property type="match status" value="1"/>
</dbReference>
<evidence type="ECO:0000313" key="3">
    <source>
        <dbReference type="Proteomes" id="UP000295497"/>
    </source>
</evidence>
<gene>
    <name evidence="2" type="ORF">SOCE836_022140</name>
</gene>
<dbReference type="AlphaFoldDB" id="A0A4P2QJD7"/>
<dbReference type="GO" id="GO:0016462">
    <property type="term" value="F:pyrophosphatase activity"/>
    <property type="evidence" value="ECO:0007669"/>
    <property type="project" value="TreeGrafter"/>
</dbReference>
<dbReference type="InterPro" id="IPR003695">
    <property type="entry name" value="Ppx_GppA_N"/>
</dbReference>
<dbReference type="CDD" id="cd24054">
    <property type="entry name" value="ASKHA_NBD_AaPPX-GppA_MtPPX2-like"/>
    <property type="match status" value="1"/>
</dbReference>
<dbReference type="RefSeq" id="WP_129574166.1">
    <property type="nucleotide sequence ID" value="NZ_CP012672.1"/>
</dbReference>
<name>A0A4P2QJD7_SORCE</name>
<feature type="domain" description="Ppx/GppA phosphatase N-terminal" evidence="1">
    <location>
        <begin position="17"/>
        <end position="303"/>
    </location>
</feature>
<proteinExistence type="predicted"/>
<reference evidence="2 3" key="1">
    <citation type="submission" date="2015-09" db="EMBL/GenBank/DDBJ databases">
        <title>Sorangium comparison.</title>
        <authorList>
            <person name="Zaburannyi N."/>
            <person name="Bunk B."/>
            <person name="Overmann J."/>
            <person name="Mueller R."/>
        </authorList>
    </citation>
    <scope>NUCLEOTIDE SEQUENCE [LARGE SCALE GENOMIC DNA]</scope>
    <source>
        <strain evidence="2 3">So ce836</strain>
    </source>
</reference>
<dbReference type="Gene3D" id="3.30.420.150">
    <property type="entry name" value="Exopolyphosphatase. Domain 2"/>
    <property type="match status" value="1"/>
</dbReference>